<dbReference type="InterPro" id="IPR019775">
    <property type="entry name" value="WD40_repeat_CS"/>
</dbReference>
<dbReference type="InterPro" id="IPR040066">
    <property type="entry name" value="WDR31"/>
</dbReference>
<protein>
    <submittedName>
        <fullName evidence="2">Uncharacterized protein</fullName>
    </submittedName>
</protein>
<comment type="caution">
    <text evidence="2">The sequence shown here is derived from an EMBL/GenBank/DDBJ whole genome shotgun (WGS) entry which is preliminary data.</text>
</comment>
<dbReference type="InterPro" id="IPR015943">
    <property type="entry name" value="WD40/YVTN_repeat-like_dom_sf"/>
</dbReference>
<dbReference type="PANTHER" id="PTHR19869:SF1">
    <property type="entry name" value="WD REPEAT-CONTAINING PROTEIN 31"/>
    <property type="match status" value="1"/>
</dbReference>
<dbReference type="Gene3D" id="2.130.10.10">
    <property type="entry name" value="YVTN repeat-like/Quinoprotein amine dehydrogenase"/>
    <property type="match status" value="2"/>
</dbReference>
<dbReference type="Pfam" id="PF00400">
    <property type="entry name" value="WD40"/>
    <property type="match status" value="5"/>
</dbReference>
<organism evidence="2 3">
    <name type="scientific">Owenia fusiformis</name>
    <name type="common">Polychaete worm</name>
    <dbReference type="NCBI Taxonomy" id="6347"/>
    <lineage>
        <taxon>Eukaryota</taxon>
        <taxon>Metazoa</taxon>
        <taxon>Spiralia</taxon>
        <taxon>Lophotrochozoa</taxon>
        <taxon>Annelida</taxon>
        <taxon>Polychaeta</taxon>
        <taxon>Sedentaria</taxon>
        <taxon>Canalipalpata</taxon>
        <taxon>Sabellida</taxon>
        <taxon>Oweniida</taxon>
        <taxon>Oweniidae</taxon>
        <taxon>Owenia</taxon>
    </lineage>
</organism>
<dbReference type="AlphaFoldDB" id="A0A8J1U049"/>
<dbReference type="PROSITE" id="PS00678">
    <property type="entry name" value="WD_REPEATS_1"/>
    <property type="match status" value="2"/>
</dbReference>
<dbReference type="SUPFAM" id="SSF50978">
    <property type="entry name" value="WD40 repeat-like"/>
    <property type="match status" value="1"/>
</dbReference>
<feature type="region of interest" description="Disordered" evidence="1">
    <location>
        <begin position="1"/>
        <end position="32"/>
    </location>
</feature>
<proteinExistence type="predicted"/>
<dbReference type="EMBL" id="CAIIXF020000006">
    <property type="protein sequence ID" value="CAH1786485.1"/>
    <property type="molecule type" value="Genomic_DNA"/>
</dbReference>
<dbReference type="SMART" id="SM00320">
    <property type="entry name" value="WD40"/>
    <property type="match status" value="7"/>
</dbReference>
<evidence type="ECO:0000313" key="3">
    <source>
        <dbReference type="Proteomes" id="UP000749559"/>
    </source>
</evidence>
<evidence type="ECO:0000313" key="2">
    <source>
        <dbReference type="EMBL" id="CAH1786485.1"/>
    </source>
</evidence>
<feature type="compositionally biased region" description="Polar residues" evidence="1">
    <location>
        <begin position="1"/>
        <end position="15"/>
    </location>
</feature>
<evidence type="ECO:0000256" key="1">
    <source>
        <dbReference type="SAM" id="MobiDB-lite"/>
    </source>
</evidence>
<gene>
    <name evidence="2" type="ORF">OFUS_LOCUS12376</name>
</gene>
<name>A0A8J1U049_OWEFU</name>
<dbReference type="PROSITE" id="PS50082">
    <property type="entry name" value="WD_REPEATS_2"/>
    <property type="match status" value="4"/>
</dbReference>
<dbReference type="InterPro" id="IPR036322">
    <property type="entry name" value="WD40_repeat_dom_sf"/>
</dbReference>
<dbReference type="PANTHER" id="PTHR19869">
    <property type="entry name" value="SPERMATID WD-REPEAT PROTEIN"/>
    <property type="match status" value="1"/>
</dbReference>
<dbReference type="InterPro" id="IPR001680">
    <property type="entry name" value="WD40_rpt"/>
</dbReference>
<dbReference type="PRINTS" id="PR00320">
    <property type="entry name" value="GPROTEINBRPT"/>
</dbReference>
<accession>A0A8J1U049</accession>
<sequence>MGKLLSKSTSNNDRYSSMPHHTGVTPSQSTVESDTFRQFEQVHSDAVNSVSAISPGVCLSGSKDKSVLLYDYNTGVVQQVWNGHDKEVTKVAYNNDLHTVFSASRDKTVKLWQANQISPVKTLTGHELVVTALSLNSDNTRLCTGSRDNSLRLWDIHTGSCTLQNAITRNLVTDIKWGKNSHQLVSSSEDKEVRIWDSRTLQVSHSFPRKQYIQTSCDISDDLNYCISSSNGFGGNGCETTLWDMRTLSIVHEYQGHGETVGSCIFMPSIANRNLVATTSNDCSIRVWDRDSAKCLCYCVIPGSGPLTSVSSYPDGRLAVGSFNLGVHIFDFHCGAGGTFSLERKAQY</sequence>
<keyword evidence="3" id="KW-1185">Reference proteome</keyword>
<reference evidence="2" key="1">
    <citation type="submission" date="2022-03" db="EMBL/GenBank/DDBJ databases">
        <authorList>
            <person name="Martin C."/>
        </authorList>
    </citation>
    <scope>NUCLEOTIDE SEQUENCE</scope>
</reference>
<dbReference type="Proteomes" id="UP000749559">
    <property type="component" value="Unassembled WGS sequence"/>
</dbReference>
<dbReference type="OrthoDB" id="6262491at2759"/>
<dbReference type="CDD" id="cd00200">
    <property type="entry name" value="WD40"/>
    <property type="match status" value="1"/>
</dbReference>
<dbReference type="InterPro" id="IPR020472">
    <property type="entry name" value="WD40_PAC1"/>
</dbReference>
<dbReference type="PROSITE" id="PS50294">
    <property type="entry name" value="WD_REPEATS_REGION"/>
    <property type="match status" value="3"/>
</dbReference>